<reference evidence="2" key="1">
    <citation type="submission" date="2020-10" db="EMBL/GenBank/DDBJ databases">
        <authorList>
            <person name="Castelo-Branco R."/>
            <person name="Eusebio N."/>
            <person name="Adriana R."/>
            <person name="Vieira A."/>
            <person name="Brugerolle De Fraissinette N."/>
            <person name="Rezende De Castro R."/>
            <person name="Schneider M.P."/>
            <person name="Vasconcelos V."/>
            <person name="Leao P.N."/>
        </authorList>
    </citation>
    <scope>NUCLEOTIDE SEQUENCE</scope>
    <source>
        <strain evidence="2">LEGE 07310</strain>
    </source>
</reference>
<dbReference type="PANTHER" id="PTHR33490:SF3">
    <property type="entry name" value="CONSERVED INTEGRAL MEMBRANE PROTEIN"/>
    <property type="match status" value="1"/>
</dbReference>
<accession>A0A8J7ANT6</accession>
<dbReference type="InterPro" id="IPR002931">
    <property type="entry name" value="Transglutaminase-like"/>
</dbReference>
<dbReference type="AlphaFoldDB" id="A0A8J7ANT6"/>
<keyword evidence="3" id="KW-1185">Reference proteome</keyword>
<gene>
    <name evidence="2" type="ORF">IQ241_11305</name>
</gene>
<evidence type="ECO:0000313" key="2">
    <source>
        <dbReference type="EMBL" id="MBE9077874.1"/>
    </source>
</evidence>
<dbReference type="EMBL" id="JADEXG010000023">
    <property type="protein sequence ID" value="MBE9077874.1"/>
    <property type="molecule type" value="Genomic_DNA"/>
</dbReference>
<dbReference type="SUPFAM" id="SSF54001">
    <property type="entry name" value="Cysteine proteinases"/>
    <property type="match status" value="1"/>
</dbReference>
<dbReference type="InterPro" id="IPR038765">
    <property type="entry name" value="Papain-like_cys_pep_sf"/>
</dbReference>
<comment type="caution">
    <text evidence="2">The sequence shown here is derived from an EMBL/GenBank/DDBJ whole genome shotgun (WGS) entry which is preliminary data.</text>
</comment>
<dbReference type="Proteomes" id="UP000636505">
    <property type="component" value="Unassembled WGS sequence"/>
</dbReference>
<sequence>MVAAAPAIFLPETQDVRAFLTASEIVDFEHPAIQTVSKTFHERSQTEVKRAQVIYDWVRDRIPHSFDIEGKIVTCKASEVLQHREGICFAKAHLLAALLRSVGIPAGFCYQRLVFDDAQPGYLTLHGLNAVYLRDLQRWIRLDARGNKPGVQSEFNPPKEQLAYPVRPELRELDYPTIYAQPSASVVRSLQTSPTPSQLAAHLPVELP</sequence>
<dbReference type="PANTHER" id="PTHR33490">
    <property type="entry name" value="BLR5614 PROTEIN-RELATED"/>
    <property type="match status" value="1"/>
</dbReference>
<dbReference type="SMART" id="SM00460">
    <property type="entry name" value="TGc"/>
    <property type="match status" value="1"/>
</dbReference>
<organism evidence="2 3">
    <name type="scientific">Vasconcelosia minhoensis LEGE 07310</name>
    <dbReference type="NCBI Taxonomy" id="915328"/>
    <lineage>
        <taxon>Bacteria</taxon>
        <taxon>Bacillati</taxon>
        <taxon>Cyanobacteriota</taxon>
        <taxon>Cyanophyceae</taxon>
        <taxon>Nodosilineales</taxon>
        <taxon>Cymatolegaceae</taxon>
        <taxon>Vasconcelosia</taxon>
        <taxon>Vasconcelosia minhoensis</taxon>
    </lineage>
</organism>
<proteinExistence type="predicted"/>
<dbReference type="RefSeq" id="WP_193907118.1">
    <property type="nucleotide sequence ID" value="NZ_JADEXG010000023.1"/>
</dbReference>
<protein>
    <submittedName>
        <fullName evidence="2">Transglutaminase domain-containing protein</fullName>
    </submittedName>
</protein>
<dbReference type="Gene3D" id="3.10.620.30">
    <property type="match status" value="1"/>
</dbReference>
<dbReference type="Pfam" id="PF01841">
    <property type="entry name" value="Transglut_core"/>
    <property type="match status" value="1"/>
</dbReference>
<feature type="domain" description="Transglutaminase-like" evidence="1">
    <location>
        <begin position="80"/>
        <end position="146"/>
    </location>
</feature>
<name>A0A8J7ANT6_9CYAN</name>
<evidence type="ECO:0000313" key="3">
    <source>
        <dbReference type="Proteomes" id="UP000636505"/>
    </source>
</evidence>
<evidence type="ECO:0000259" key="1">
    <source>
        <dbReference type="SMART" id="SM00460"/>
    </source>
</evidence>